<evidence type="ECO:0000256" key="2">
    <source>
        <dbReference type="ARBA" id="ARBA00022525"/>
    </source>
</evidence>
<evidence type="ECO:0000256" key="6">
    <source>
        <dbReference type="SAM" id="Phobius"/>
    </source>
</evidence>
<evidence type="ECO:0000256" key="1">
    <source>
        <dbReference type="ARBA" id="ARBA00004613"/>
    </source>
</evidence>
<feature type="transmembrane region" description="Helical" evidence="6">
    <location>
        <begin position="342"/>
        <end position="362"/>
    </location>
</feature>
<dbReference type="SMART" id="SM00034">
    <property type="entry name" value="CLECT"/>
    <property type="match status" value="1"/>
</dbReference>
<keyword evidence="6" id="KW-0472">Membrane</keyword>
<comment type="subcellular location">
    <subcellularLocation>
        <location evidence="1">Secreted</location>
    </subcellularLocation>
</comment>
<dbReference type="PANTHER" id="PTHR22803">
    <property type="entry name" value="MANNOSE, PHOSPHOLIPASE, LECTIN RECEPTOR RELATED"/>
    <property type="match status" value="1"/>
</dbReference>
<gene>
    <name evidence="8" type="ORF">NXF25_021730</name>
</gene>
<dbReference type="Pfam" id="PF00059">
    <property type="entry name" value="Lectin_C"/>
    <property type="match status" value="1"/>
</dbReference>
<dbReference type="InterPro" id="IPR050111">
    <property type="entry name" value="C-type_lectin/snaclec_domain"/>
</dbReference>
<feature type="region of interest" description="Disordered" evidence="5">
    <location>
        <begin position="1"/>
        <end position="247"/>
    </location>
</feature>
<dbReference type="AlphaFoldDB" id="A0AAW1B8B9"/>
<dbReference type="CDD" id="cd03590">
    <property type="entry name" value="CLECT_DC-SIGN_like"/>
    <property type="match status" value="1"/>
</dbReference>
<dbReference type="GO" id="GO:0030246">
    <property type="term" value="F:carbohydrate binding"/>
    <property type="evidence" value="ECO:0007669"/>
    <property type="project" value="UniProtKB-KW"/>
</dbReference>
<dbReference type="PROSITE" id="PS00615">
    <property type="entry name" value="C_TYPE_LECTIN_1"/>
    <property type="match status" value="1"/>
</dbReference>
<keyword evidence="6" id="KW-1133">Transmembrane helix</keyword>
<organism evidence="8 9">
    <name type="scientific">Crotalus adamanteus</name>
    <name type="common">Eastern diamondback rattlesnake</name>
    <dbReference type="NCBI Taxonomy" id="8729"/>
    <lineage>
        <taxon>Eukaryota</taxon>
        <taxon>Metazoa</taxon>
        <taxon>Chordata</taxon>
        <taxon>Craniata</taxon>
        <taxon>Vertebrata</taxon>
        <taxon>Euteleostomi</taxon>
        <taxon>Lepidosauria</taxon>
        <taxon>Squamata</taxon>
        <taxon>Bifurcata</taxon>
        <taxon>Unidentata</taxon>
        <taxon>Episquamata</taxon>
        <taxon>Toxicofera</taxon>
        <taxon>Serpentes</taxon>
        <taxon>Colubroidea</taxon>
        <taxon>Viperidae</taxon>
        <taxon>Crotalinae</taxon>
        <taxon>Crotalus</taxon>
    </lineage>
</organism>
<reference evidence="8 9" key="1">
    <citation type="journal article" date="2024" name="Proc. Natl. Acad. Sci. U.S.A.">
        <title>The genetic regulatory architecture and epigenomic basis for age-related changes in rattlesnake venom.</title>
        <authorList>
            <person name="Hogan M.P."/>
            <person name="Holding M.L."/>
            <person name="Nystrom G.S."/>
            <person name="Colston T.J."/>
            <person name="Bartlett D.A."/>
            <person name="Mason A.J."/>
            <person name="Ellsworth S.A."/>
            <person name="Rautsaw R.M."/>
            <person name="Lawrence K.C."/>
            <person name="Strickland J.L."/>
            <person name="He B."/>
            <person name="Fraser P."/>
            <person name="Margres M.J."/>
            <person name="Gilbert D.M."/>
            <person name="Gibbs H.L."/>
            <person name="Parkinson C.L."/>
            <person name="Rokyta D.R."/>
        </authorList>
    </citation>
    <scope>NUCLEOTIDE SEQUENCE [LARGE SCALE GENOMIC DNA]</scope>
    <source>
        <strain evidence="8">DRR0105</strain>
    </source>
</reference>
<feature type="compositionally biased region" description="Basic residues" evidence="5">
    <location>
        <begin position="262"/>
        <end position="274"/>
    </location>
</feature>
<evidence type="ECO:0000313" key="8">
    <source>
        <dbReference type="EMBL" id="KAK9398369.1"/>
    </source>
</evidence>
<accession>A0AAW1B8B9</accession>
<feature type="compositionally biased region" description="Basic and acidic residues" evidence="5">
    <location>
        <begin position="132"/>
        <end position="205"/>
    </location>
</feature>
<keyword evidence="6" id="KW-0812">Transmembrane</keyword>
<keyword evidence="9" id="KW-1185">Reference proteome</keyword>
<dbReference type="PROSITE" id="PS50041">
    <property type="entry name" value="C_TYPE_LECTIN_2"/>
    <property type="match status" value="1"/>
</dbReference>
<feature type="region of interest" description="Disordered" evidence="5">
    <location>
        <begin position="260"/>
        <end position="282"/>
    </location>
</feature>
<comment type="caution">
    <text evidence="8">The sequence shown here is derived from an EMBL/GenBank/DDBJ whole genome shotgun (WGS) entry which is preliminary data.</text>
</comment>
<proteinExistence type="predicted"/>
<evidence type="ECO:0000256" key="4">
    <source>
        <dbReference type="ARBA" id="ARBA00023157"/>
    </source>
</evidence>
<name>A0AAW1B8B9_CROAD</name>
<evidence type="ECO:0000256" key="3">
    <source>
        <dbReference type="ARBA" id="ARBA00022734"/>
    </source>
</evidence>
<evidence type="ECO:0000256" key="5">
    <source>
        <dbReference type="SAM" id="MobiDB-lite"/>
    </source>
</evidence>
<dbReference type="Pfam" id="PF03954">
    <property type="entry name" value="Lectin_N"/>
    <property type="match status" value="1"/>
</dbReference>
<evidence type="ECO:0000313" key="9">
    <source>
        <dbReference type="Proteomes" id="UP001474421"/>
    </source>
</evidence>
<dbReference type="InterPro" id="IPR018378">
    <property type="entry name" value="C-type_lectin_CS"/>
</dbReference>
<evidence type="ECO:0000259" key="7">
    <source>
        <dbReference type="PROSITE" id="PS50041"/>
    </source>
</evidence>
<keyword evidence="2" id="KW-0964">Secreted</keyword>
<protein>
    <submittedName>
        <fullName evidence="8">Asialoglycoprotein receptor 1</fullName>
    </submittedName>
</protein>
<dbReference type="InterPro" id="IPR001304">
    <property type="entry name" value="C-type_lectin-like"/>
</dbReference>
<dbReference type="InterPro" id="IPR033989">
    <property type="entry name" value="CD209-like_CTLD"/>
</dbReference>
<feature type="compositionally biased region" description="Basic residues" evidence="5">
    <location>
        <begin position="121"/>
        <end position="131"/>
    </location>
</feature>
<keyword evidence="8" id="KW-0675">Receptor</keyword>
<sequence>MEEREGEGGREKRKGREEWVRKRGREKERKKGGRGREGRRRERKEGKIKEGERKGGREEGRKGEGGGRKEGKRKEGERKGGRKKEGREREGGREEGIKKERREGERKEGRKKKEGRERERKGGKKEGRKKRREEGREEGRKKRSEGGREGWKKEEKEGRERGREEGRKEGKMEGEIEEGRKKRGREGQREEGKKEKEKGGRERRKEGRKKGRKEGRKGKERKEKEGGVSIPQMDRAPFSSHSASPAGLLTHQPIWGWCKDQQRKKRKPGPKKKTGGPFGTSTRTSLVPHCRCLGTGLKMIRDYQDLSMTFDPESEDPLRIKAPPKLPQSRTWVRRLFPTRRLILILLGLSFILTITIMVFGVKGHFYNAQLKETQDSLNSFSQTIGKQFTNLQDKDKDSAAKVTELEGKLKKLTQETTEARVHLLNYMKEIRKNNLALNCDFQDFKLNRTVRTEACCPRSWNAFRKSCYWESREQKSWEEAKAECENHDAHLVIINSYEEQQFVAVRVKPHFVWIGLTDADGSWKWVDGSPYTVVSRDWCPHQPDNWYDHGYSGREDCAHLHSNGCWNDAHCTRQYGFVCEMEMEI</sequence>
<dbReference type="GO" id="GO:0005576">
    <property type="term" value="C:extracellular region"/>
    <property type="evidence" value="ECO:0007669"/>
    <property type="project" value="UniProtKB-SubCell"/>
</dbReference>
<dbReference type="Proteomes" id="UP001474421">
    <property type="component" value="Unassembled WGS sequence"/>
</dbReference>
<feature type="domain" description="C-type lectin" evidence="7">
    <location>
        <begin position="464"/>
        <end position="581"/>
    </location>
</feature>
<dbReference type="SUPFAM" id="SSF56436">
    <property type="entry name" value="C-type lectin-like"/>
    <property type="match status" value="1"/>
</dbReference>
<dbReference type="Gene3D" id="3.10.100.10">
    <property type="entry name" value="Mannose-Binding Protein A, subunit A"/>
    <property type="match status" value="1"/>
</dbReference>
<dbReference type="InterPro" id="IPR016186">
    <property type="entry name" value="C-type_lectin-like/link_sf"/>
</dbReference>
<keyword evidence="4" id="KW-1015">Disulfide bond</keyword>
<feature type="compositionally biased region" description="Basic and acidic residues" evidence="5">
    <location>
        <begin position="1"/>
        <end position="108"/>
    </location>
</feature>
<keyword evidence="3" id="KW-0430">Lectin</keyword>
<dbReference type="InterPro" id="IPR016187">
    <property type="entry name" value="CTDL_fold"/>
</dbReference>
<dbReference type="EMBL" id="JAOTOJ010000008">
    <property type="protein sequence ID" value="KAK9398369.1"/>
    <property type="molecule type" value="Genomic_DNA"/>
</dbReference>
<feature type="compositionally biased region" description="Basic residues" evidence="5">
    <location>
        <begin position="206"/>
        <end position="219"/>
    </location>
</feature>